<comment type="caution">
    <text evidence="1">The sequence shown here is derived from an EMBL/GenBank/DDBJ whole genome shotgun (WGS) entry which is preliminary data.</text>
</comment>
<protein>
    <submittedName>
        <fullName evidence="1">Uncharacterized protein</fullName>
    </submittedName>
</protein>
<dbReference type="Proteomes" id="UP000824881">
    <property type="component" value="Unassembled WGS sequence"/>
</dbReference>
<sequence length="95" mass="11041">MVNDVREQSTRNLEDTRLLHININRSAKWLARGTDDEEALHASNGLSGNKNQKPNRKADEEEGLVRRAENKGRREQTSRRRRKPERQENQQGPTP</sequence>
<accession>A0ACB7IS23</accession>
<evidence type="ECO:0000313" key="1">
    <source>
        <dbReference type="EMBL" id="KAG9220318.1"/>
    </source>
</evidence>
<reference evidence="1 2" key="1">
    <citation type="journal article" date="2021" name="Appl. Environ. Microbiol.">
        <title>Genetic linkage and physical mapping for an oyster mushroom Pleurotus cornucopiae and QTL analysis for the trait cap color.</title>
        <authorList>
            <person name="Zhang Y."/>
            <person name="Gao W."/>
            <person name="Sonnenberg A."/>
            <person name="Chen Q."/>
            <person name="Zhang J."/>
            <person name="Huang C."/>
        </authorList>
    </citation>
    <scope>NUCLEOTIDE SEQUENCE [LARGE SCALE GENOMIC DNA]</scope>
    <source>
        <strain evidence="1">CCMSSC00406</strain>
    </source>
</reference>
<name>A0ACB7IS23_PLECO</name>
<evidence type="ECO:0000313" key="2">
    <source>
        <dbReference type="Proteomes" id="UP000824881"/>
    </source>
</evidence>
<dbReference type="EMBL" id="WQMT02000007">
    <property type="protein sequence ID" value="KAG9220318.1"/>
    <property type="molecule type" value="Genomic_DNA"/>
</dbReference>
<proteinExistence type="predicted"/>
<organism evidence="1 2">
    <name type="scientific">Pleurotus cornucopiae</name>
    <name type="common">Cornucopia mushroom</name>
    <dbReference type="NCBI Taxonomy" id="5321"/>
    <lineage>
        <taxon>Eukaryota</taxon>
        <taxon>Fungi</taxon>
        <taxon>Dikarya</taxon>
        <taxon>Basidiomycota</taxon>
        <taxon>Agaricomycotina</taxon>
        <taxon>Agaricomycetes</taxon>
        <taxon>Agaricomycetidae</taxon>
        <taxon>Agaricales</taxon>
        <taxon>Pleurotineae</taxon>
        <taxon>Pleurotaceae</taxon>
        <taxon>Pleurotus</taxon>
    </lineage>
</organism>
<keyword evidence="2" id="KW-1185">Reference proteome</keyword>
<gene>
    <name evidence="1" type="ORF">CCMSSC00406_0006383</name>
</gene>